<feature type="binding site" evidence="8">
    <location>
        <position position="414"/>
    </location>
    <ligand>
        <name>Na(+)</name>
        <dbReference type="ChEBI" id="CHEBI:29101"/>
        <label>1</label>
    </ligand>
</feature>
<name>A0AAV2IGQ2_LYMST</name>
<feature type="transmembrane region" description="Helical" evidence="12">
    <location>
        <begin position="546"/>
        <end position="571"/>
    </location>
</feature>
<evidence type="ECO:0000256" key="7">
    <source>
        <dbReference type="ARBA" id="ARBA00023180"/>
    </source>
</evidence>
<gene>
    <name evidence="13" type="ORF">GSLYS_00019616001</name>
</gene>
<evidence type="ECO:0000256" key="11">
    <source>
        <dbReference type="SAM" id="MobiDB-lite"/>
    </source>
</evidence>
<organism evidence="13 14">
    <name type="scientific">Lymnaea stagnalis</name>
    <name type="common">Great pond snail</name>
    <name type="synonym">Helix stagnalis</name>
    <dbReference type="NCBI Taxonomy" id="6523"/>
    <lineage>
        <taxon>Eukaryota</taxon>
        <taxon>Metazoa</taxon>
        <taxon>Spiralia</taxon>
        <taxon>Lophotrochozoa</taxon>
        <taxon>Mollusca</taxon>
        <taxon>Gastropoda</taxon>
        <taxon>Heterobranchia</taxon>
        <taxon>Euthyneura</taxon>
        <taxon>Panpulmonata</taxon>
        <taxon>Hygrophila</taxon>
        <taxon>Lymnaeoidea</taxon>
        <taxon>Lymnaeidae</taxon>
        <taxon>Lymnaea</taxon>
    </lineage>
</organism>
<keyword evidence="6 12" id="KW-0472">Membrane</keyword>
<comment type="subcellular location">
    <subcellularLocation>
        <location evidence="1">Membrane</location>
        <topology evidence="1">Multi-pass membrane protein</topology>
    </subcellularLocation>
</comment>
<feature type="binding site" evidence="8">
    <location>
        <position position="69"/>
    </location>
    <ligand>
        <name>Na(+)</name>
        <dbReference type="ChEBI" id="CHEBI:29101"/>
        <label>1</label>
    </ligand>
</feature>
<keyword evidence="10" id="KW-0769">Symport</keyword>
<feature type="binding site" evidence="8">
    <location>
        <position position="62"/>
    </location>
    <ligand>
        <name>Na(+)</name>
        <dbReference type="ChEBI" id="CHEBI:29101"/>
        <label>1</label>
    </ligand>
</feature>
<feature type="transmembrane region" description="Helical" evidence="12">
    <location>
        <begin position="398"/>
        <end position="419"/>
    </location>
</feature>
<dbReference type="SUPFAM" id="SSF161070">
    <property type="entry name" value="SNF-like"/>
    <property type="match status" value="1"/>
</dbReference>
<dbReference type="GO" id="GO:0005886">
    <property type="term" value="C:plasma membrane"/>
    <property type="evidence" value="ECO:0007669"/>
    <property type="project" value="TreeGrafter"/>
</dbReference>
<reference evidence="13 14" key="1">
    <citation type="submission" date="2024-04" db="EMBL/GenBank/DDBJ databases">
        <authorList>
            <consortium name="Genoscope - CEA"/>
            <person name="William W."/>
        </authorList>
    </citation>
    <scope>NUCLEOTIDE SEQUENCE [LARGE SCALE GENOMIC DNA]</scope>
</reference>
<feature type="binding site" evidence="8">
    <location>
        <position position="345"/>
    </location>
    <ligand>
        <name>Na(+)</name>
        <dbReference type="ChEBI" id="CHEBI:29101"/>
        <label>1</label>
    </ligand>
</feature>
<feature type="transmembrane region" description="Helical" evidence="12">
    <location>
        <begin position="83"/>
        <end position="103"/>
    </location>
</feature>
<keyword evidence="8" id="KW-0915">Sodium</keyword>
<dbReference type="AlphaFoldDB" id="A0AAV2IGQ2"/>
<proteinExistence type="inferred from homology"/>
<dbReference type="Pfam" id="PF00209">
    <property type="entry name" value="SNF"/>
    <property type="match status" value="1"/>
</dbReference>
<keyword evidence="3 10" id="KW-0813">Transport</keyword>
<feature type="transmembrane region" description="Helical" evidence="12">
    <location>
        <begin position="515"/>
        <end position="534"/>
    </location>
</feature>
<keyword evidence="9" id="KW-1015">Disulfide bond</keyword>
<evidence type="ECO:0000256" key="3">
    <source>
        <dbReference type="ARBA" id="ARBA00022448"/>
    </source>
</evidence>
<feature type="region of interest" description="Disordered" evidence="11">
    <location>
        <begin position="667"/>
        <end position="690"/>
    </location>
</feature>
<feature type="binding site" evidence="8">
    <location>
        <position position="65"/>
    </location>
    <ligand>
        <name>Na(+)</name>
        <dbReference type="ChEBI" id="CHEBI:29101"/>
        <label>1</label>
    </ligand>
</feature>
<feature type="transmembrane region" description="Helical" evidence="12">
    <location>
        <begin position="124"/>
        <end position="155"/>
    </location>
</feature>
<feature type="disulfide bond" evidence="9">
    <location>
        <begin position="167"/>
        <end position="176"/>
    </location>
</feature>
<feature type="region of interest" description="Disordered" evidence="11">
    <location>
        <begin position="641"/>
        <end position="660"/>
    </location>
</feature>
<keyword evidence="4 10" id="KW-0812">Transmembrane</keyword>
<feature type="transmembrane region" description="Helical" evidence="12">
    <location>
        <begin position="306"/>
        <end position="327"/>
    </location>
</feature>
<dbReference type="GO" id="GO:0005283">
    <property type="term" value="F:amino acid:sodium symporter activity"/>
    <property type="evidence" value="ECO:0007669"/>
    <property type="project" value="TreeGrafter"/>
</dbReference>
<dbReference type="PANTHER" id="PTHR11616">
    <property type="entry name" value="SODIUM/CHLORIDE DEPENDENT TRANSPORTER"/>
    <property type="match status" value="1"/>
</dbReference>
<evidence type="ECO:0000256" key="4">
    <source>
        <dbReference type="ARBA" id="ARBA00022692"/>
    </source>
</evidence>
<feature type="transmembrane region" description="Helical" evidence="12">
    <location>
        <begin position="257"/>
        <end position="277"/>
    </location>
</feature>
<dbReference type="GO" id="GO:0046872">
    <property type="term" value="F:metal ion binding"/>
    <property type="evidence" value="ECO:0007669"/>
    <property type="project" value="UniProtKB-KW"/>
</dbReference>
<feature type="compositionally biased region" description="Polar residues" evidence="11">
    <location>
        <begin position="721"/>
        <end position="730"/>
    </location>
</feature>
<dbReference type="PRINTS" id="PR00176">
    <property type="entry name" value="NANEUSMPORT"/>
</dbReference>
<feature type="binding site" evidence="8">
    <location>
        <position position="64"/>
    </location>
    <ligand>
        <name>Na(+)</name>
        <dbReference type="ChEBI" id="CHEBI:29101"/>
        <label>1</label>
    </ligand>
</feature>
<evidence type="ECO:0000256" key="5">
    <source>
        <dbReference type="ARBA" id="ARBA00022989"/>
    </source>
</evidence>
<dbReference type="PROSITE" id="PS50267">
    <property type="entry name" value="NA_NEUROTRAN_SYMP_3"/>
    <property type="match status" value="1"/>
</dbReference>
<evidence type="ECO:0000256" key="6">
    <source>
        <dbReference type="ARBA" id="ARBA00023136"/>
    </source>
</evidence>
<feature type="transmembrane region" description="Helical" evidence="12">
    <location>
        <begin position="440"/>
        <end position="464"/>
    </location>
</feature>
<keyword evidence="7" id="KW-0325">Glycoprotein</keyword>
<feature type="transmembrane region" description="Helical" evidence="12">
    <location>
        <begin position="470"/>
        <end position="494"/>
    </location>
</feature>
<keyword evidence="8" id="KW-0479">Metal-binding</keyword>
<feature type="transmembrane region" description="Helical" evidence="12">
    <location>
        <begin position="54"/>
        <end position="71"/>
    </location>
</feature>
<dbReference type="EMBL" id="CAXITT010000788">
    <property type="protein sequence ID" value="CAL1546239.1"/>
    <property type="molecule type" value="Genomic_DNA"/>
</dbReference>
<feature type="binding site" evidence="8">
    <location>
        <position position="313"/>
    </location>
    <ligand>
        <name>Na(+)</name>
        <dbReference type="ChEBI" id="CHEBI:29101"/>
        <label>1</label>
    </ligand>
</feature>
<evidence type="ECO:0000256" key="10">
    <source>
        <dbReference type="RuleBase" id="RU003732"/>
    </source>
</evidence>
<keyword evidence="14" id="KW-1185">Reference proteome</keyword>
<feature type="region of interest" description="Disordered" evidence="11">
    <location>
        <begin position="717"/>
        <end position="736"/>
    </location>
</feature>
<evidence type="ECO:0000256" key="1">
    <source>
        <dbReference type="ARBA" id="ARBA00004141"/>
    </source>
</evidence>
<dbReference type="InterPro" id="IPR037272">
    <property type="entry name" value="SNS_sf"/>
</dbReference>
<dbReference type="PROSITE" id="PS00610">
    <property type="entry name" value="NA_NEUROTRAN_SYMP_1"/>
    <property type="match status" value="1"/>
</dbReference>
<feature type="transmembrane region" description="Helical" evidence="12">
    <location>
        <begin position="339"/>
        <end position="364"/>
    </location>
</feature>
<keyword evidence="5 12" id="KW-1133">Transmembrane helix</keyword>
<dbReference type="InterPro" id="IPR000175">
    <property type="entry name" value="Na/ntran_symport"/>
</dbReference>
<accession>A0AAV2IGQ2</accession>
<feature type="transmembrane region" description="Helical" evidence="12">
    <location>
        <begin position="230"/>
        <end position="248"/>
    </location>
</feature>
<evidence type="ECO:0000256" key="8">
    <source>
        <dbReference type="PIRSR" id="PIRSR600175-1"/>
    </source>
</evidence>
<feature type="compositionally biased region" description="Basic and acidic residues" evidence="11">
    <location>
        <begin position="680"/>
        <end position="689"/>
    </location>
</feature>
<evidence type="ECO:0000256" key="2">
    <source>
        <dbReference type="ARBA" id="ARBA00006459"/>
    </source>
</evidence>
<evidence type="ECO:0000256" key="12">
    <source>
        <dbReference type="SAM" id="Phobius"/>
    </source>
</evidence>
<evidence type="ECO:0000313" key="14">
    <source>
        <dbReference type="Proteomes" id="UP001497497"/>
    </source>
</evidence>
<protein>
    <recommendedName>
        <fullName evidence="10">Transporter</fullName>
    </recommendedName>
</protein>
<dbReference type="PANTHER" id="PTHR11616:SF321">
    <property type="entry name" value="SODIUM-DEPENDENT NUTRIENT AMINO ACID TRANSPORTER 1-RELATED"/>
    <property type="match status" value="1"/>
</dbReference>
<dbReference type="GO" id="GO:0089718">
    <property type="term" value="P:amino acid import across plasma membrane"/>
    <property type="evidence" value="ECO:0007669"/>
    <property type="project" value="TreeGrafter"/>
</dbReference>
<comment type="caution">
    <text evidence="13">The sequence shown here is derived from an EMBL/GenBank/DDBJ whole genome shotgun (WGS) entry which is preliminary data.</text>
</comment>
<comment type="similarity">
    <text evidence="2 10">Belongs to the sodium:neurotransmitter symporter (SNF) (TC 2.A.22) family.</text>
</comment>
<sequence length="736" mass="82117">MMLTQLKKCDSTPVDLVVRRTIMPSPDKSIELSLDESEISPPAYDERETWGKGLDYFLSCIGFAVGLGNIWRFPYLCYKSGGGAFLVPYVSFLLLCGFPLFYLETAYGQFASLSPITVWRLSPIFTGIGYGMVTICAVVCIYYNIIIAWTFYYLFMSFKRVLPWTTCGNPWNTPLCVAGIQDKYRQGNATNFTGVSGQPVKTFVTASQEFWKHNLLEQSDGIEHIGTVRLPLLGCLCLAWLIVFLCLSKGIKSSGKVVYVTALFPYVVLVILLGRGLTLEGARQGIEFYLIPKWGRLQEFNVWGDAAVQIFYSVGMAWGSLITMSSYNKFNHKVYRDAMLVPLINCGTSVFAGFVIFSVLGFMAHTTNLPIDKVVSQGPGLIFVAYPEAISRLPVPHVWSVMFFMMIFTVGIDSQFGMFETMTSAFIDEYPRTLRMHKTSFTAFVCLVEFLLGIPMVCQGGIYILQIIDWYSSSFSLMILSFFECMVISWVYGVNRFYKDIELMLGRKPFFFWKIMWAFITPVIILFTLIASISQMGPVKLDDYHYPVWAVIIGWTTGVVSLVPMPLCAFIKIKRETTGTIWQKIKKLSQPAHNWGPSRIQDRNRYYASMNDYEIERHEAAMLSMDRGRYLAIIQQQGQGSALSSPTGAMSSPTGAMSSPTGVRFSPAGAISSPTGVRFSSKDDMKGERPMSGSLHNMAGSLSNIVGSENTLVTPRLESGASASARSSPQIPIIGT</sequence>
<evidence type="ECO:0000256" key="9">
    <source>
        <dbReference type="PIRSR" id="PIRSR600175-2"/>
    </source>
</evidence>
<feature type="binding site" evidence="8">
    <location>
        <position position="413"/>
    </location>
    <ligand>
        <name>Na(+)</name>
        <dbReference type="ChEBI" id="CHEBI:29101"/>
        <label>1</label>
    </ligand>
</feature>
<dbReference type="Proteomes" id="UP001497497">
    <property type="component" value="Unassembled WGS sequence"/>
</dbReference>
<evidence type="ECO:0000313" key="13">
    <source>
        <dbReference type="EMBL" id="CAL1546239.1"/>
    </source>
</evidence>